<feature type="region of interest" description="Disordered" evidence="1">
    <location>
        <begin position="136"/>
        <end position="186"/>
    </location>
</feature>
<dbReference type="Pfam" id="PF07727">
    <property type="entry name" value="RVT_2"/>
    <property type="match status" value="1"/>
</dbReference>
<keyword evidence="4" id="KW-1185">Reference proteome</keyword>
<accession>A0AAD8TWM8</accession>
<organism evidence="3 4">
    <name type="scientific">Lolium multiflorum</name>
    <name type="common">Italian ryegrass</name>
    <name type="synonym">Lolium perenne subsp. multiflorum</name>
    <dbReference type="NCBI Taxonomy" id="4521"/>
    <lineage>
        <taxon>Eukaryota</taxon>
        <taxon>Viridiplantae</taxon>
        <taxon>Streptophyta</taxon>
        <taxon>Embryophyta</taxon>
        <taxon>Tracheophyta</taxon>
        <taxon>Spermatophyta</taxon>
        <taxon>Magnoliopsida</taxon>
        <taxon>Liliopsida</taxon>
        <taxon>Poales</taxon>
        <taxon>Poaceae</taxon>
        <taxon>BOP clade</taxon>
        <taxon>Pooideae</taxon>
        <taxon>Poodae</taxon>
        <taxon>Poeae</taxon>
        <taxon>Poeae Chloroplast Group 2 (Poeae type)</taxon>
        <taxon>Loliodinae</taxon>
        <taxon>Loliinae</taxon>
        <taxon>Lolium</taxon>
    </lineage>
</organism>
<sequence length="519" mass="60040">MMMIKKHPQLMFKLKLSLMINFEPLKVHEALVDPDWVIAMQEELECFTHNEVWSLVDRPKDHRINVIGTKWVFKNKQDENGIVIRNKARKFEMSMMGELKFFLGFQVRQLAQGTFISQEKYVKDMLKKFNMTNASPMKTPMPVKGQLGSCDGEKDVDIKGPQTTGPGSSTGGRTKSIAKRKKDKQAVPDDELIETVPNYNVGTTHVGAWRRLREANPYRFEEPTYPHGDRFFWTITQQHLWEDYYNSSECMKNGTIVMPKAINTDALRLHQATKYRFVIDTLKRMGLFDLMCLTPNEGYYCPILKTIDGCDLLYCELRRSVRERMTPNYAQYVQLLINKVVLGPHNKKDERVKMEPFKMPRKGDKPEIPSMMSYERRSKEKHNPASSSYSRRPKHGAARFFSSLWQMCKNTNDVAHQSLALNQETRRRQNEFMAARNAPVPPPGPEMELVHAPTWEMPPIDDEMLQNFDLSMYAHGGVPPRYAQDPETSGYGNNDDEDEDHYNEDDDDGSTPSAGHEFY</sequence>
<protein>
    <recommendedName>
        <fullName evidence="2">Reverse transcriptase Ty1/copia-type domain-containing protein</fullName>
    </recommendedName>
</protein>
<name>A0AAD8TWM8_LOLMU</name>
<proteinExistence type="predicted"/>
<dbReference type="Proteomes" id="UP001231189">
    <property type="component" value="Unassembled WGS sequence"/>
</dbReference>
<feature type="compositionally biased region" description="Low complexity" evidence="1">
    <location>
        <begin position="160"/>
        <end position="174"/>
    </location>
</feature>
<feature type="region of interest" description="Disordered" evidence="1">
    <location>
        <begin position="358"/>
        <end position="393"/>
    </location>
</feature>
<feature type="domain" description="Reverse transcriptase Ty1/copia-type" evidence="2">
    <location>
        <begin position="88"/>
        <end position="141"/>
    </location>
</feature>
<evidence type="ECO:0000259" key="2">
    <source>
        <dbReference type="Pfam" id="PF07727"/>
    </source>
</evidence>
<dbReference type="EMBL" id="JAUUTY010000001">
    <property type="protein sequence ID" value="KAK1694586.1"/>
    <property type="molecule type" value="Genomic_DNA"/>
</dbReference>
<evidence type="ECO:0000256" key="1">
    <source>
        <dbReference type="SAM" id="MobiDB-lite"/>
    </source>
</evidence>
<gene>
    <name evidence="3" type="ORF">QYE76_011283</name>
</gene>
<comment type="caution">
    <text evidence="3">The sequence shown here is derived from an EMBL/GenBank/DDBJ whole genome shotgun (WGS) entry which is preliminary data.</text>
</comment>
<feature type="compositionally biased region" description="Basic and acidic residues" evidence="1">
    <location>
        <begin position="358"/>
        <end position="367"/>
    </location>
</feature>
<evidence type="ECO:0000313" key="3">
    <source>
        <dbReference type="EMBL" id="KAK1694586.1"/>
    </source>
</evidence>
<evidence type="ECO:0000313" key="4">
    <source>
        <dbReference type="Proteomes" id="UP001231189"/>
    </source>
</evidence>
<feature type="compositionally biased region" description="Acidic residues" evidence="1">
    <location>
        <begin position="494"/>
        <end position="509"/>
    </location>
</feature>
<dbReference type="InterPro" id="IPR013103">
    <property type="entry name" value="RVT_2"/>
</dbReference>
<feature type="region of interest" description="Disordered" evidence="1">
    <location>
        <begin position="474"/>
        <end position="519"/>
    </location>
</feature>
<feature type="compositionally biased region" description="Basic and acidic residues" evidence="1">
    <location>
        <begin position="374"/>
        <end position="383"/>
    </location>
</feature>
<dbReference type="AlphaFoldDB" id="A0AAD8TWM8"/>
<reference evidence="3" key="1">
    <citation type="submission" date="2023-07" db="EMBL/GenBank/DDBJ databases">
        <title>A chromosome-level genome assembly of Lolium multiflorum.</title>
        <authorList>
            <person name="Chen Y."/>
            <person name="Copetti D."/>
            <person name="Kolliker R."/>
            <person name="Studer B."/>
        </authorList>
    </citation>
    <scope>NUCLEOTIDE SEQUENCE</scope>
    <source>
        <strain evidence="3">02402/16</strain>
        <tissue evidence="3">Leaf</tissue>
    </source>
</reference>